<sequence>MIKISSLYALLIGFFLFVLSHFVIAQTLTSQNDEQNTKIVDQQTIDEDKSWLVSFIENMISTPDLQIKISNLDGALSSNPHIDSITIADRAGIWLKLTNVDMDWSRLALIRARLSVETLSAERIDVLRKPLPTATKEETQSNGLSIPNLPLAINVQSVHVKTIALSDDLLGLAAQLSVQGSLMLDDGDLKTKLKIQRLDAQGLFDVFADIAMTKGHAKINVQADEPDNGLIANILKVENRPAIKLRIDGDGQLDNLLVNLAMQTGAEPVLNGQLHLSGLEIGHRVSFDLNGPISPLMPSDYRSFFGNETSLHMSALLNKTGNMDLEVLNFHSGAVNFNAQGALLKDGFLRRLKIDAKIANPQGGSLILPVSGGTTRVDNIALNIDYGGENSPVWKGRLIASNFANANFNAQDITFDMGGVSKNLDDPALRHVGVQINGGIHDITTTNSSFSSARDSAIKLIVDTDIIANQPIDIRAIELSANGLKASIKGFIEDFVFKGDFGVQADSLDAFALVSGQPLEGALHVQGNGTFALTNGAFNFDLNGTTQNIKTGVQVADGLLQSNLRLSGGIMRNARGITTRNFMLGNDKIHISANGFFSSVRTHMDFGIDLADLGLIDPRMQGPISLKGAARGHNRLMTLSIGASVKDAMLASKKMQNTILFANLLFDNTSPYASYLTGSLDGRGEFASQKLLLAGQFDQNPRGLNLQGIDITLGDTRITADVIRGIEGLMNGHIKIDAPDISTLAALALSEGQGSIQSDIVLKNDNNKQNIALTAQVDNLNVAGNKIKNIDVQAALSDLFGQVKLDGHFDAKAIHLPNFAIESVNARSQTLNGQTNFSAATTLEKNMQANLQGALVYPDPQNRKQMFVNLNSFAFIQNSQRIMLKQPARISFLEDGYKIDNFLLDSNGGTLSLDGIIGQSLNLRILMNALPVSLANLVMEKLGASGTLSGKADIKGTLSKPDVAFNLKGQGLTIAALREKNVTAVKLNAKGQMEGNALALNANLSGGGLDINAEGKLPLGAGNIDIDVSLNDLPLALVNGFVDEQNLGGRINGRAHIGGLLSNPSARFNFAGEGLTANIIASHGLAPIQLAINGSYNNSVLNLEKFEANGPQNLNLSANGRIPVSGNGLDLYVRGGAPLAIANQILAERGAQISGSATVDATVKGSFSQPQLGGNLRVTQGTFIDAATNLRLNDLNVQANLNGDQIVIENVSASSSAGGNIRAKGTVSTNIAAQMPANIAVQLNHLRYSDGAMIVATVDGTLSVTGSLLRDPLIGGDLTIEHAEISVPDRLGGAALINVKHKNLTQPIETTLERAQIETRPEGTPVPVDRPSMPQIKMRIRAPNQIFVRGMGLDVELGGGIGLIGPANDIHPIGGFQMLRGRFDILSQRLDFSEGNVTLTGNFNPEVHFVATSQGSDITVTITVSGLVDALDISFSSTPELPKDEVLARLIFNRSIGELSPFQIAQLASAAAELAGVTNTSLLGALRSSTGLDDLDLVTDAQGNTGVRAGRYIRDNIYLGVEAGSGGNTKGTVNLDISKNMKARGALGSEGDSSVGVFYEKDY</sequence>
<dbReference type="eggNOG" id="COG2911">
    <property type="taxonomic scope" value="Bacteria"/>
</dbReference>
<dbReference type="OrthoDB" id="7784409at2"/>
<keyword evidence="3" id="KW-1133">Transmembrane helix</keyword>
<proteinExistence type="predicted"/>
<organism evidence="6 7">
    <name type="scientific">Bartonella tamiae Th239</name>
    <dbReference type="NCBI Taxonomy" id="1094558"/>
    <lineage>
        <taxon>Bacteria</taxon>
        <taxon>Pseudomonadati</taxon>
        <taxon>Pseudomonadota</taxon>
        <taxon>Alphaproteobacteria</taxon>
        <taxon>Hyphomicrobiales</taxon>
        <taxon>Bartonellaceae</taxon>
        <taxon>Bartonella</taxon>
    </lineage>
</organism>
<dbReference type="EMBL" id="AIMB01000003">
    <property type="protein sequence ID" value="EJF91104.1"/>
    <property type="molecule type" value="Genomic_DNA"/>
</dbReference>
<accession>J0R5X7</accession>
<dbReference type="PANTHER" id="PTHR36985:SF1">
    <property type="entry name" value="TRANSLOCATION AND ASSEMBLY MODULE SUBUNIT TAMB"/>
    <property type="match status" value="1"/>
</dbReference>
<keyword evidence="4" id="KW-0472">Membrane</keyword>
<dbReference type="Pfam" id="PF04357">
    <property type="entry name" value="TamB"/>
    <property type="match status" value="1"/>
</dbReference>
<evidence type="ECO:0000256" key="4">
    <source>
        <dbReference type="ARBA" id="ARBA00023136"/>
    </source>
</evidence>
<dbReference type="PANTHER" id="PTHR36985">
    <property type="entry name" value="TRANSLOCATION AND ASSEMBLY MODULE SUBUNIT TAMB"/>
    <property type="match status" value="1"/>
</dbReference>
<dbReference type="PATRIC" id="fig|1094558.3.peg.484"/>
<name>J0R5X7_9HYPH</name>
<dbReference type="GO" id="GO:0005886">
    <property type="term" value="C:plasma membrane"/>
    <property type="evidence" value="ECO:0007669"/>
    <property type="project" value="InterPro"/>
</dbReference>
<dbReference type="STRING" id="1094558.ME5_00436"/>
<dbReference type="GO" id="GO:0009306">
    <property type="term" value="P:protein secretion"/>
    <property type="evidence" value="ECO:0007669"/>
    <property type="project" value="InterPro"/>
</dbReference>
<evidence type="ECO:0000256" key="3">
    <source>
        <dbReference type="ARBA" id="ARBA00022989"/>
    </source>
</evidence>
<keyword evidence="2" id="KW-0812">Transmembrane</keyword>
<feature type="domain" description="Translocation and assembly module TamB C-terminal" evidence="5">
    <location>
        <begin position="1210"/>
        <end position="1563"/>
    </location>
</feature>
<evidence type="ECO:0000256" key="1">
    <source>
        <dbReference type="ARBA" id="ARBA00004167"/>
    </source>
</evidence>
<evidence type="ECO:0000313" key="6">
    <source>
        <dbReference type="EMBL" id="EJF91104.1"/>
    </source>
</evidence>
<gene>
    <name evidence="6" type="ORF">ME5_00436</name>
</gene>
<protein>
    <recommendedName>
        <fullName evidence="5">Translocation and assembly module TamB C-terminal domain-containing protein</fullName>
    </recommendedName>
</protein>
<keyword evidence="7" id="KW-1185">Reference proteome</keyword>
<evidence type="ECO:0000256" key="2">
    <source>
        <dbReference type="ARBA" id="ARBA00022692"/>
    </source>
</evidence>
<reference evidence="6 7" key="1">
    <citation type="submission" date="2012-03" db="EMBL/GenBank/DDBJ databases">
        <title>The Genome Sequence of Bartonella tamiae Th239.</title>
        <authorList>
            <consortium name="The Broad Institute Genome Sequencing Platform"/>
            <consortium name="The Broad Institute Genome Sequencing Center for Infectious Disease"/>
            <person name="Feldgarden M."/>
            <person name="Kirby J."/>
            <person name="Kosoy M."/>
            <person name="Birtles R."/>
            <person name="Probert W.S."/>
            <person name="Chiaraviglio L."/>
            <person name="Young S.K."/>
            <person name="Zeng Q."/>
            <person name="Gargeya S."/>
            <person name="Fitzgerald M."/>
            <person name="Haas B."/>
            <person name="Abouelleil A."/>
            <person name="Alvarado L."/>
            <person name="Arachchi H.M."/>
            <person name="Berlin A."/>
            <person name="Chapman S.B."/>
            <person name="Gearin G."/>
            <person name="Goldberg J."/>
            <person name="Griggs A."/>
            <person name="Gujja S."/>
            <person name="Hansen M."/>
            <person name="Heiman D."/>
            <person name="Howarth C."/>
            <person name="Larimer J."/>
            <person name="Lui A."/>
            <person name="MacDonald P.J.P."/>
            <person name="McCowen C."/>
            <person name="Montmayeur A."/>
            <person name="Murphy C."/>
            <person name="Neiman D."/>
            <person name="Pearson M."/>
            <person name="Priest M."/>
            <person name="Roberts A."/>
            <person name="Saif S."/>
            <person name="Shea T."/>
            <person name="Sisk P."/>
            <person name="Stolte C."/>
            <person name="Sykes S."/>
            <person name="Wortman J."/>
            <person name="Nusbaum C."/>
            <person name="Birren B."/>
        </authorList>
    </citation>
    <scope>NUCLEOTIDE SEQUENCE [LARGE SCALE GENOMIC DNA]</scope>
    <source>
        <strain evidence="6 7">Th239</strain>
    </source>
</reference>
<comment type="caution">
    <text evidence="6">The sequence shown here is derived from an EMBL/GenBank/DDBJ whole genome shotgun (WGS) entry which is preliminary data.</text>
</comment>
<evidence type="ECO:0000313" key="7">
    <source>
        <dbReference type="Proteomes" id="UP000008952"/>
    </source>
</evidence>
<evidence type="ECO:0000259" key="5">
    <source>
        <dbReference type="Pfam" id="PF04357"/>
    </source>
</evidence>
<comment type="subcellular location">
    <subcellularLocation>
        <location evidence="1">Membrane</location>
        <topology evidence="1">Single-pass membrane protein</topology>
    </subcellularLocation>
</comment>
<dbReference type="RefSeq" id="WP_008038014.1">
    <property type="nucleotide sequence ID" value="NZ_JH725147.1"/>
</dbReference>
<dbReference type="Proteomes" id="UP000008952">
    <property type="component" value="Unassembled WGS sequence"/>
</dbReference>
<dbReference type="InterPro" id="IPR007452">
    <property type="entry name" value="TamB_C"/>
</dbReference>
<dbReference type="HOGENOM" id="CLU_002202_0_0_5"/>